<dbReference type="InterPro" id="IPR002560">
    <property type="entry name" value="Transposase_DDE"/>
</dbReference>
<name>A0ABM8IEQ6_9BACE</name>
<feature type="domain" description="Transposase IS204/IS1001/IS1096/IS1165 DDE" evidence="1">
    <location>
        <begin position="18"/>
        <end position="78"/>
    </location>
</feature>
<keyword evidence="3" id="KW-1185">Reference proteome</keyword>
<reference evidence="2 3" key="1">
    <citation type="submission" date="2023-04" db="EMBL/GenBank/DDBJ databases">
        <title>Draft genome sequence of acteroides sedimenti strain YN3PY1.</title>
        <authorList>
            <person name="Yoshida N."/>
        </authorList>
    </citation>
    <scope>NUCLEOTIDE SEQUENCE [LARGE SCALE GENOMIC DNA]</scope>
    <source>
        <strain evidence="2 3">YN3PY1</strain>
    </source>
</reference>
<dbReference type="Proteomes" id="UP001496674">
    <property type="component" value="Chromosome"/>
</dbReference>
<accession>A0ABM8IEQ6</accession>
<dbReference type="Pfam" id="PF01610">
    <property type="entry name" value="DDE_Tnp_ISL3"/>
    <property type="match status" value="1"/>
</dbReference>
<evidence type="ECO:0000313" key="3">
    <source>
        <dbReference type="Proteomes" id="UP001496674"/>
    </source>
</evidence>
<evidence type="ECO:0000259" key="1">
    <source>
        <dbReference type="Pfam" id="PF01610"/>
    </source>
</evidence>
<sequence>MILINILYLFADTIQFIASKQQQLLKFANTLAAHKSGILAWYDHCISTGKAEGIKNKFKIMKRQAYGYKDARFFKLKILALHHKNYAFVG</sequence>
<protein>
    <recommendedName>
        <fullName evidence="1">Transposase IS204/IS1001/IS1096/IS1165 DDE domain-containing protein</fullName>
    </recommendedName>
</protein>
<dbReference type="EMBL" id="AP028055">
    <property type="protein sequence ID" value="BEH00408.1"/>
    <property type="molecule type" value="Genomic_DNA"/>
</dbReference>
<proteinExistence type="predicted"/>
<evidence type="ECO:0000313" key="2">
    <source>
        <dbReference type="EMBL" id="BEH00408.1"/>
    </source>
</evidence>
<dbReference type="RefSeq" id="WP_353331734.1">
    <property type="nucleotide sequence ID" value="NZ_AP028055.1"/>
</dbReference>
<gene>
    <name evidence="2" type="ORF">BSYN_26720</name>
</gene>
<organism evidence="2 3">
    <name type="scientific">Bacteroides sedimenti</name>
    <dbReference type="NCBI Taxonomy" id="2136147"/>
    <lineage>
        <taxon>Bacteria</taxon>
        <taxon>Pseudomonadati</taxon>
        <taxon>Bacteroidota</taxon>
        <taxon>Bacteroidia</taxon>
        <taxon>Bacteroidales</taxon>
        <taxon>Bacteroidaceae</taxon>
        <taxon>Bacteroides</taxon>
    </lineage>
</organism>